<name>M0HP99_HALGM</name>
<organism evidence="2 3">
    <name type="scientific">Haloferax gibbonsii (strain ATCC 33959 / DSM 4427 / JCM 8863 / NBRC 102184 / NCIMB 2188 / Ma 2.38)</name>
    <dbReference type="NCBI Taxonomy" id="1227459"/>
    <lineage>
        <taxon>Archaea</taxon>
        <taxon>Methanobacteriati</taxon>
        <taxon>Methanobacteriota</taxon>
        <taxon>Stenosarchaea group</taxon>
        <taxon>Halobacteria</taxon>
        <taxon>Halobacteriales</taxon>
        <taxon>Haloferacaceae</taxon>
        <taxon>Haloferax</taxon>
    </lineage>
</organism>
<evidence type="ECO:0000313" key="2">
    <source>
        <dbReference type="EMBL" id="ELZ84934.1"/>
    </source>
</evidence>
<proteinExistence type="predicted"/>
<feature type="transmembrane region" description="Helical" evidence="1">
    <location>
        <begin position="86"/>
        <end position="105"/>
    </location>
</feature>
<keyword evidence="1" id="KW-0472">Membrane</keyword>
<comment type="caution">
    <text evidence="2">The sequence shown here is derived from an EMBL/GenBank/DDBJ whole genome shotgun (WGS) entry which is preliminary data.</text>
</comment>
<dbReference type="Proteomes" id="UP000011571">
    <property type="component" value="Unassembled WGS sequence"/>
</dbReference>
<keyword evidence="3" id="KW-1185">Reference proteome</keyword>
<accession>M0HP99</accession>
<dbReference type="EMBL" id="AOLJ01000007">
    <property type="protein sequence ID" value="ELZ84934.1"/>
    <property type="molecule type" value="Genomic_DNA"/>
</dbReference>
<feature type="transmembrane region" description="Helical" evidence="1">
    <location>
        <begin position="63"/>
        <end position="80"/>
    </location>
</feature>
<protein>
    <submittedName>
        <fullName evidence="2">Uncharacterized protein</fullName>
    </submittedName>
</protein>
<keyword evidence="1" id="KW-0812">Transmembrane</keyword>
<keyword evidence="1" id="KW-1133">Transmembrane helix</keyword>
<reference evidence="2 3" key="1">
    <citation type="journal article" date="2014" name="PLoS Genet.">
        <title>Phylogenetically driven sequencing of extremely halophilic archaea reveals strategies for static and dynamic osmo-response.</title>
        <authorList>
            <person name="Becker E.A."/>
            <person name="Seitzer P.M."/>
            <person name="Tritt A."/>
            <person name="Larsen D."/>
            <person name="Krusor M."/>
            <person name="Yao A.I."/>
            <person name="Wu D."/>
            <person name="Madern D."/>
            <person name="Eisen J.A."/>
            <person name="Darling A.E."/>
            <person name="Facciotti M.T."/>
        </authorList>
    </citation>
    <scope>NUCLEOTIDE SEQUENCE [LARGE SCALE GENOMIC DNA]</scope>
    <source>
        <strain evidence="3">ATCC 33959 / DSM 4427 / JCM 8863 / NBRC 102184 / NCIMB 2188 / Ma 2.38</strain>
    </source>
</reference>
<sequence length="117" mass="11841">MAVADLEGDIEVDVDASTDPRVRLPTDVCVSYVEDDLETDGGVRAHTRSRVDGYGLAGKTRDYAMAGAMLLASVAGWLWASAGGGMQVAALVTASAAAGVGVIAYRSAAAGVSHVGE</sequence>
<dbReference type="AlphaFoldDB" id="M0HP99"/>
<evidence type="ECO:0000313" key="3">
    <source>
        <dbReference type="Proteomes" id="UP000011571"/>
    </source>
</evidence>
<dbReference type="PATRIC" id="fig|1227459.3.peg.526"/>
<gene>
    <name evidence="2" type="ORF">C454_02860</name>
</gene>
<evidence type="ECO:0000256" key="1">
    <source>
        <dbReference type="SAM" id="Phobius"/>
    </source>
</evidence>